<keyword evidence="10 26" id="KW-0812">Transmembrane</keyword>
<dbReference type="Proteomes" id="UP000664991">
    <property type="component" value="Unassembled WGS sequence"/>
</dbReference>
<dbReference type="PROSITE" id="PS50262">
    <property type="entry name" value="G_PROTEIN_RECEP_F1_2"/>
    <property type="match status" value="1"/>
</dbReference>
<dbReference type="GO" id="GO:0098793">
    <property type="term" value="C:presynapse"/>
    <property type="evidence" value="ECO:0007669"/>
    <property type="project" value="UniProtKB-SubCell"/>
</dbReference>
<evidence type="ECO:0000259" key="29">
    <source>
        <dbReference type="PROSITE" id="PS50262"/>
    </source>
</evidence>
<dbReference type="GO" id="GO:0030425">
    <property type="term" value="C:dendrite"/>
    <property type="evidence" value="ECO:0007669"/>
    <property type="project" value="TreeGrafter"/>
</dbReference>
<feature type="transmembrane region" description="Helical" evidence="28">
    <location>
        <begin position="52"/>
        <end position="73"/>
    </location>
</feature>
<keyword evidence="14 26" id="KW-0297">G-protein coupled receptor</keyword>
<feature type="transmembrane region" description="Helical" evidence="28">
    <location>
        <begin position="93"/>
        <end position="114"/>
    </location>
</feature>
<evidence type="ECO:0000256" key="19">
    <source>
        <dbReference type="ARBA" id="ARBA00023170"/>
    </source>
</evidence>
<accession>A0A836AB44</accession>
<dbReference type="Pfam" id="PF05835">
    <property type="entry name" value="Synaphin"/>
    <property type="match status" value="1"/>
</dbReference>
<evidence type="ECO:0000256" key="8">
    <source>
        <dbReference type="ARBA" id="ARBA00022483"/>
    </source>
</evidence>
<dbReference type="InterPro" id="IPR008849">
    <property type="entry name" value="Synaphin"/>
</dbReference>
<evidence type="ECO:0000256" key="14">
    <source>
        <dbReference type="ARBA" id="ARBA00023040"/>
    </source>
</evidence>
<keyword evidence="11" id="KW-0532">Neurotransmitter transport</keyword>
<dbReference type="GO" id="GO:0007268">
    <property type="term" value="P:chemical synaptic transmission"/>
    <property type="evidence" value="ECO:0007669"/>
    <property type="project" value="TreeGrafter"/>
</dbReference>
<keyword evidence="8" id="KW-0268">Exocytosis</keyword>
<dbReference type="SUPFAM" id="SSF58038">
    <property type="entry name" value="SNARE fusion complex"/>
    <property type="match status" value="1"/>
</dbReference>
<feature type="region of interest" description="Disordered" evidence="27">
    <location>
        <begin position="543"/>
        <end position="575"/>
    </location>
</feature>
<feature type="compositionally biased region" description="Basic and acidic residues" evidence="27">
    <location>
        <begin position="685"/>
        <end position="755"/>
    </location>
</feature>
<evidence type="ECO:0000256" key="4">
    <source>
        <dbReference type="ARBA" id="ARBA00005396"/>
    </source>
</evidence>
<evidence type="ECO:0000256" key="3">
    <source>
        <dbReference type="ARBA" id="ARBA00004651"/>
    </source>
</evidence>
<keyword evidence="19 26" id="KW-0675">Receptor</keyword>
<keyword evidence="12 28" id="KW-1133">Transmembrane helix</keyword>
<dbReference type="GO" id="GO:0001696">
    <property type="term" value="P:gastric acid secretion"/>
    <property type="evidence" value="ECO:0007669"/>
    <property type="project" value="InterPro"/>
</dbReference>
<dbReference type="GO" id="GO:0005886">
    <property type="term" value="C:plasma membrane"/>
    <property type="evidence" value="ECO:0007669"/>
    <property type="project" value="UniProtKB-SubCell"/>
</dbReference>
<reference evidence="30 31" key="1">
    <citation type="submission" date="2020-12" db="EMBL/GenBank/DDBJ databases">
        <title>De novo assembly of Tibetan sheep genome.</title>
        <authorList>
            <person name="Li X."/>
        </authorList>
    </citation>
    <scope>NUCLEOTIDE SEQUENCE [LARGE SCALE GENOMIC DNA]</scope>
    <source>
        <tissue evidence="30">Heart</tissue>
    </source>
</reference>
<evidence type="ECO:0000256" key="6">
    <source>
        <dbReference type="ARBA" id="ARBA00022448"/>
    </source>
</evidence>
<proteinExistence type="inferred from homology"/>
<dbReference type="GO" id="GO:0004993">
    <property type="term" value="F:G protein-coupled serotonin receptor activity"/>
    <property type="evidence" value="ECO:0007669"/>
    <property type="project" value="TreeGrafter"/>
</dbReference>
<dbReference type="GO" id="GO:0005829">
    <property type="term" value="C:cytosol"/>
    <property type="evidence" value="ECO:0007669"/>
    <property type="project" value="UniProtKB-SubCell"/>
</dbReference>
<keyword evidence="16 28" id="KW-0472">Membrane</keyword>
<evidence type="ECO:0000256" key="12">
    <source>
        <dbReference type="ARBA" id="ARBA00022989"/>
    </source>
</evidence>
<keyword evidence="22" id="KW-0449">Lipoprotein</keyword>
<dbReference type="GO" id="GO:0007187">
    <property type="term" value="P:G protein-coupled receptor signaling pathway, coupled to cyclic nucleotide second messenger"/>
    <property type="evidence" value="ECO:0007669"/>
    <property type="project" value="TreeGrafter"/>
</dbReference>
<feature type="transmembrane region" description="Helical" evidence="28">
    <location>
        <begin position="20"/>
        <end position="45"/>
    </location>
</feature>
<keyword evidence="18" id="KW-1015">Disulfide bond</keyword>
<dbReference type="GO" id="GO:0006836">
    <property type="term" value="P:neurotransmitter transport"/>
    <property type="evidence" value="ECO:0007669"/>
    <property type="project" value="UniProtKB-KW"/>
</dbReference>
<comment type="similarity">
    <text evidence="26">Belongs to the G-protein coupled receptor 1 family.</text>
</comment>
<dbReference type="EMBL" id="JAEMGP010000007">
    <property type="protein sequence ID" value="KAG5206175.1"/>
    <property type="molecule type" value="Genomic_DNA"/>
</dbReference>
<protein>
    <recommendedName>
        <fullName evidence="5">Histamine H2 receptor</fullName>
    </recommendedName>
    <alternativeName>
        <fullName evidence="23">Gastric receptor I</fullName>
    </alternativeName>
</protein>
<evidence type="ECO:0000256" key="26">
    <source>
        <dbReference type="RuleBase" id="RU000688"/>
    </source>
</evidence>
<feature type="compositionally biased region" description="Basic and acidic residues" evidence="27">
    <location>
        <begin position="550"/>
        <end position="559"/>
    </location>
</feature>
<name>A0A836AB44_SHEEP</name>
<feature type="domain" description="G-protein coupled receptors family 1 profile" evidence="29">
    <location>
        <begin position="35"/>
        <end position="288"/>
    </location>
</feature>
<dbReference type="GO" id="GO:0004969">
    <property type="term" value="F:histamine receptor activity"/>
    <property type="evidence" value="ECO:0007669"/>
    <property type="project" value="InterPro"/>
</dbReference>
<keyword evidence="9" id="KW-0963">Cytoplasm</keyword>
<evidence type="ECO:0000256" key="17">
    <source>
        <dbReference type="ARBA" id="ARBA00023139"/>
    </source>
</evidence>
<dbReference type="CDD" id="cd22808">
    <property type="entry name" value="Complexin_NTD_CPLX_I_II"/>
    <property type="match status" value="1"/>
</dbReference>
<dbReference type="FunFam" id="1.20.5.580:FF:000001">
    <property type="entry name" value="Complexin 2"/>
    <property type="match status" value="1"/>
</dbReference>
<evidence type="ECO:0000256" key="2">
    <source>
        <dbReference type="ARBA" id="ARBA00004514"/>
    </source>
</evidence>
<keyword evidence="13" id="KW-0770">Synapse</keyword>
<evidence type="ECO:0000256" key="28">
    <source>
        <dbReference type="SAM" id="Phobius"/>
    </source>
</evidence>
<dbReference type="GO" id="GO:0045907">
    <property type="term" value="P:positive regulation of vasoconstriction"/>
    <property type="evidence" value="ECO:0007669"/>
    <property type="project" value="InterPro"/>
</dbReference>
<dbReference type="PANTHER" id="PTHR24247">
    <property type="entry name" value="5-HYDROXYTRYPTAMINE RECEPTOR"/>
    <property type="match status" value="1"/>
</dbReference>
<comment type="caution">
    <text evidence="30">The sequence shown here is derived from an EMBL/GenBank/DDBJ whole genome shotgun (WGS) entry which is preliminary data.</text>
</comment>
<comment type="similarity">
    <text evidence="4">Belongs to the complexin/synaphin family.</text>
</comment>
<dbReference type="PRINTS" id="PR00531">
    <property type="entry name" value="HISTAMINEH2R"/>
</dbReference>
<feature type="transmembrane region" description="Helical" evidence="28">
    <location>
        <begin position="180"/>
        <end position="205"/>
    </location>
</feature>
<keyword evidence="6" id="KW-0813">Transport</keyword>
<dbReference type="FunFam" id="1.20.1070.10:FF:000121">
    <property type="entry name" value="Histamine H2 receptor"/>
    <property type="match status" value="1"/>
</dbReference>
<dbReference type="SUPFAM" id="SSF81321">
    <property type="entry name" value="Family A G protein-coupled receptor-like"/>
    <property type="match status" value="1"/>
</dbReference>
<evidence type="ECO:0000256" key="25">
    <source>
        <dbReference type="ARBA" id="ARBA00038730"/>
    </source>
</evidence>
<comment type="subcellular location">
    <subcellularLocation>
        <location evidence="3">Cell membrane</location>
        <topology evidence="3">Multi-pass membrane protein</topology>
    </subcellularLocation>
    <subcellularLocation>
        <location evidence="2">Cytoplasm</location>
        <location evidence="2">Cytosol</location>
    </subcellularLocation>
    <subcellularLocation>
        <location evidence="1">Perikaryon</location>
    </subcellularLocation>
    <subcellularLocation>
        <location evidence="24">Presynapse</location>
    </subcellularLocation>
</comment>
<evidence type="ECO:0000256" key="27">
    <source>
        <dbReference type="SAM" id="MobiDB-lite"/>
    </source>
</evidence>
<evidence type="ECO:0000256" key="7">
    <source>
        <dbReference type="ARBA" id="ARBA00022475"/>
    </source>
</evidence>
<evidence type="ECO:0000256" key="23">
    <source>
        <dbReference type="ARBA" id="ARBA00031105"/>
    </source>
</evidence>
<feature type="transmembrane region" description="Helical" evidence="28">
    <location>
        <begin position="135"/>
        <end position="156"/>
    </location>
</feature>
<evidence type="ECO:0000313" key="31">
    <source>
        <dbReference type="Proteomes" id="UP000664991"/>
    </source>
</evidence>
<dbReference type="GO" id="GO:0030594">
    <property type="term" value="F:neurotransmitter receptor activity"/>
    <property type="evidence" value="ECO:0007669"/>
    <property type="project" value="TreeGrafter"/>
</dbReference>
<evidence type="ECO:0000256" key="18">
    <source>
        <dbReference type="ARBA" id="ARBA00023157"/>
    </source>
</evidence>
<dbReference type="SMART" id="SM01381">
    <property type="entry name" value="7TM_GPCR_Srsx"/>
    <property type="match status" value="1"/>
</dbReference>
<dbReference type="InterPro" id="IPR017452">
    <property type="entry name" value="GPCR_Rhodpsn_7TM"/>
</dbReference>
<evidence type="ECO:0000313" key="30">
    <source>
        <dbReference type="EMBL" id="KAG5206175.1"/>
    </source>
</evidence>
<dbReference type="CDD" id="cd15051">
    <property type="entry name" value="7tmA_Histamine_H2R"/>
    <property type="match status" value="1"/>
</dbReference>
<dbReference type="GO" id="GO:0043204">
    <property type="term" value="C:perikaryon"/>
    <property type="evidence" value="ECO:0007669"/>
    <property type="project" value="UniProtKB-SubCell"/>
</dbReference>
<keyword evidence="20" id="KW-0325">Glycoprotein</keyword>
<dbReference type="InterPro" id="IPR000503">
    <property type="entry name" value="Histamine_H2_rcpt"/>
</dbReference>
<keyword evidence="21 26" id="KW-0807">Transducer</keyword>
<evidence type="ECO:0000256" key="5">
    <source>
        <dbReference type="ARBA" id="ARBA00014565"/>
    </source>
</evidence>
<dbReference type="InterPro" id="IPR000276">
    <property type="entry name" value="GPCR_Rhodpsn"/>
</dbReference>
<comment type="subunit">
    <text evidence="25">Binds to the SNARE core complex containing SNAP25, VAMP2 and STX1A.</text>
</comment>
<dbReference type="PANTHER" id="PTHR24247:SF278">
    <property type="entry name" value="HISTAMINE H2 RECEPTOR"/>
    <property type="match status" value="1"/>
</dbReference>
<dbReference type="PROSITE" id="PS00237">
    <property type="entry name" value="G_PROTEIN_RECEP_F1_1"/>
    <property type="match status" value="1"/>
</dbReference>
<keyword evidence="7" id="KW-1003">Cell membrane</keyword>
<keyword evidence="15" id="KW-0175">Coiled coil</keyword>
<evidence type="ECO:0000256" key="13">
    <source>
        <dbReference type="ARBA" id="ARBA00023018"/>
    </source>
</evidence>
<evidence type="ECO:0000256" key="22">
    <source>
        <dbReference type="ARBA" id="ARBA00023288"/>
    </source>
</evidence>
<evidence type="ECO:0000256" key="11">
    <source>
        <dbReference type="ARBA" id="ARBA00022775"/>
    </source>
</evidence>
<evidence type="ECO:0000256" key="16">
    <source>
        <dbReference type="ARBA" id="ARBA00023136"/>
    </source>
</evidence>
<organism evidence="30 31">
    <name type="scientific">Ovis aries</name>
    <name type="common">Sheep</name>
    <dbReference type="NCBI Taxonomy" id="9940"/>
    <lineage>
        <taxon>Eukaryota</taxon>
        <taxon>Metazoa</taxon>
        <taxon>Chordata</taxon>
        <taxon>Craniata</taxon>
        <taxon>Vertebrata</taxon>
        <taxon>Euteleostomi</taxon>
        <taxon>Mammalia</taxon>
        <taxon>Eutheria</taxon>
        <taxon>Laurasiatheria</taxon>
        <taxon>Artiodactyla</taxon>
        <taxon>Ruminantia</taxon>
        <taxon>Pecora</taxon>
        <taxon>Bovidae</taxon>
        <taxon>Caprinae</taxon>
        <taxon>Ovis</taxon>
    </lineage>
</organism>
<sequence>MASNGTASSSCLDPAAFKVTVTVVLTLLILITIAGNVVVCLAVGLNRRLRSLTNCFIVSLAITDLLLGLLVLPFSAFHQLSCQWGFGKVFCNIYTSLDVMLCTASILNLFMISLDRYCAVTDPLRYPVLVTPVRVAVSLVLIWVISITLSFLSIHLEWNGRPENLSDSHAVPKCKVQVNLVYGLVDGLVTFYLPLLVMCVTYYRILRIAREQARRIHNVGPWRAATLREHKATVTLAAVMGAFVVCWLPYFTVFVYRGLQGDSAVDKTVEDVVLWLGYANSALNPVLYAALNRDFRTAYQQLFRCSPAGHDARRTSLGSNSSQLKDGGGGCPSSPNWQVALLAYISCGRLRLASSAFLFIPDVCSDDTSLFQEITQTNSIQPPAPVHNDCISVGLTPEEEVAVNHAFVLKENRDWQATLPWGESILKITFGSKSGTREVSLKALARVHKEDDDGVERWDVVKRKRNTYLLGSYVVPASLLGTRNNKKSPTIWGRHGASALLPRPESALRVSQQAGRWWRQEEKIFEEEVTGCAQVPAVAEALASSPERSGLQRERKSEGCRVSPGSTLSPAQTERIMPPSSPCVRAYDVRAEHRPRSSEPCEGKTSELAELCSIDKYLLGTLCLFRFIWYLLEESRGSTDTLHYKNSFVFICCLVKGNKLKLSQRATASEDWGWGQDFKPGATKDMGKMLGGEEEKDPDAQKKEEERQEALRQQEEERKAKHARMEAEREKVRQQIRDKYGLKKKEEKEAEEKAALEQPCEGSLTRPKKAIPAGCGDEEEEEEESILDTVLKYLPGPLQDMFKK</sequence>
<evidence type="ECO:0000256" key="10">
    <source>
        <dbReference type="ARBA" id="ARBA00022692"/>
    </source>
</evidence>
<evidence type="ECO:0000256" key="9">
    <source>
        <dbReference type="ARBA" id="ARBA00022490"/>
    </source>
</evidence>
<evidence type="ECO:0000256" key="15">
    <source>
        <dbReference type="ARBA" id="ARBA00023054"/>
    </source>
</evidence>
<dbReference type="Pfam" id="PF00001">
    <property type="entry name" value="7tm_1"/>
    <property type="match status" value="1"/>
</dbReference>
<dbReference type="Gene3D" id="1.20.5.580">
    <property type="entry name" value="Single Helix bin"/>
    <property type="match status" value="1"/>
</dbReference>
<keyword evidence="17" id="KW-0564">Palmitate</keyword>
<evidence type="ECO:0000256" key="21">
    <source>
        <dbReference type="ARBA" id="ARBA00023224"/>
    </source>
</evidence>
<dbReference type="AlphaFoldDB" id="A0A836AB44"/>
<dbReference type="PRINTS" id="PR00237">
    <property type="entry name" value="GPCRRHODOPSN"/>
</dbReference>
<feature type="region of interest" description="Disordered" evidence="27">
    <location>
        <begin position="673"/>
        <end position="784"/>
    </location>
</feature>
<feature type="transmembrane region" description="Helical" evidence="28">
    <location>
        <begin position="232"/>
        <end position="252"/>
    </location>
</feature>
<dbReference type="GO" id="GO:0006887">
    <property type="term" value="P:exocytosis"/>
    <property type="evidence" value="ECO:0007669"/>
    <property type="project" value="UniProtKB-KW"/>
</dbReference>
<dbReference type="Gene3D" id="1.20.1070.10">
    <property type="entry name" value="Rhodopsin 7-helix transmembrane proteins"/>
    <property type="match status" value="1"/>
</dbReference>
<dbReference type="GO" id="GO:0019905">
    <property type="term" value="F:syntaxin binding"/>
    <property type="evidence" value="ECO:0007669"/>
    <property type="project" value="InterPro"/>
</dbReference>
<evidence type="ECO:0000256" key="20">
    <source>
        <dbReference type="ARBA" id="ARBA00023180"/>
    </source>
</evidence>
<gene>
    <name evidence="30" type="ORF">JEQ12_017748</name>
</gene>
<evidence type="ECO:0000256" key="24">
    <source>
        <dbReference type="ARBA" id="ARBA00034106"/>
    </source>
</evidence>
<evidence type="ECO:0000256" key="1">
    <source>
        <dbReference type="ARBA" id="ARBA00004484"/>
    </source>
</evidence>